<evidence type="ECO:0000259" key="11">
    <source>
        <dbReference type="Pfam" id="PF17767"/>
    </source>
</evidence>
<keyword evidence="7 9" id="KW-0808">Transferase</keyword>
<keyword evidence="12" id="KW-0328">Glycosyltransferase</keyword>
<evidence type="ECO:0000256" key="9">
    <source>
        <dbReference type="RuleBase" id="RU365100"/>
    </source>
</evidence>
<dbReference type="NCBIfam" id="NF006698">
    <property type="entry name" value="PRK09243.1-5"/>
    <property type="match status" value="1"/>
</dbReference>
<dbReference type="PANTHER" id="PTHR11098:SF8">
    <property type="entry name" value="NICOTINATE PHOSPHORIBOSYLTRANSFERASE PNCB1"/>
    <property type="match status" value="1"/>
</dbReference>
<gene>
    <name evidence="12" type="ORF">BST29_13980</name>
</gene>
<dbReference type="InterPro" id="IPR006405">
    <property type="entry name" value="Nic_PRibTrfase_pncB"/>
</dbReference>
<keyword evidence="4" id="KW-0597">Phosphoprotein</keyword>
<dbReference type="InterPro" id="IPR036068">
    <property type="entry name" value="Nicotinate_pribotase-like_C"/>
</dbReference>
<comment type="function">
    <text evidence="9">Catalyzes the first step in the biosynthesis of NAD from nicotinic acid, the ATP-dependent synthesis of beta-nicotinate D-ribonucleotide from nicotinate and 5-phospho-D-ribose 1-phosphate.</text>
</comment>
<protein>
    <recommendedName>
        <fullName evidence="3 9">Nicotinate phosphoribosyltransferase</fullName>
        <ecNumber evidence="3 9">6.3.4.21</ecNumber>
    </recommendedName>
</protein>
<evidence type="ECO:0000256" key="7">
    <source>
        <dbReference type="ARBA" id="ARBA00022679"/>
    </source>
</evidence>
<evidence type="ECO:0000256" key="6">
    <source>
        <dbReference type="ARBA" id="ARBA00022642"/>
    </source>
</evidence>
<comment type="PTM">
    <text evidence="9">Transiently phosphorylated on a His residue during the reaction cycle. Phosphorylation strongly increases the affinity for substrates and increases the rate of nicotinate D-ribonucleotide production. Dephosphorylation regenerates the low-affinity form of the enzyme, leading to product release.</text>
</comment>
<dbReference type="NCBIfam" id="TIGR01513">
    <property type="entry name" value="NAPRTase_put"/>
    <property type="match status" value="1"/>
</dbReference>
<feature type="domain" description="Nicotinate phosphoribosyltransferase N-terminal" evidence="11">
    <location>
        <begin position="9"/>
        <end position="131"/>
    </location>
</feature>
<sequence>MNEPVLAGLLTDKYELTMLAAALHDGTAKRRTTFELFARRLPEGRRYGVVAGTGRLLEALPQFRFDDDACRLLAQFLDPDTVRYLRDFRFGGDIDGYAEGELYFPGSPVLSVSGSFAECVVLETLALSIFNHDTAVASAAARMVSAAGERPLIEMGSRRTHERAAVAAARAAYIAGFAGSSNLEAQRRYGIPTEGTSAHAFTMLHAQRDDPPGMTELAAFRAQVDALGTDTTLLVDTYDVTAGVANAVAAAGAGLGAVRIDSGELGALARQVREQLDRLGATQTRIVVSGDLDEFSIAALRAEPVDSYGVGTSLVTGSGAPTANMVYKLVEVDGMPVRKRSSRKQSNGGHKEALRLARPTGTITEEVVYPAGRPPDTAEPARVLTIPLVRGGDVVADVGGRDLAAARKLVASGLRSLPWEGLNLSHGEPAIPTTQIPAGRG</sequence>
<dbReference type="SUPFAM" id="SSF51690">
    <property type="entry name" value="Nicotinate/Quinolinate PRTase C-terminal domain-like"/>
    <property type="match status" value="1"/>
</dbReference>
<comment type="similarity">
    <text evidence="2 9">Belongs to the NAPRTase family.</text>
</comment>
<dbReference type="Gene3D" id="3.20.20.70">
    <property type="entry name" value="Aldolase class I"/>
    <property type="match status" value="1"/>
</dbReference>
<dbReference type="EMBL" id="MVHV01000013">
    <property type="protein sequence ID" value="ORA81390.1"/>
    <property type="molecule type" value="Genomic_DNA"/>
</dbReference>
<dbReference type="Proteomes" id="UP000243140">
    <property type="component" value="Unassembled WGS sequence"/>
</dbReference>
<dbReference type="Gene3D" id="3.20.140.10">
    <property type="entry name" value="nicotinate phosphoribosyltransferase"/>
    <property type="match status" value="2"/>
</dbReference>
<evidence type="ECO:0000256" key="1">
    <source>
        <dbReference type="ARBA" id="ARBA00004952"/>
    </source>
</evidence>
<evidence type="ECO:0000256" key="2">
    <source>
        <dbReference type="ARBA" id="ARBA00010897"/>
    </source>
</evidence>
<keyword evidence="5 9" id="KW-0436">Ligase</keyword>
<evidence type="ECO:0000313" key="13">
    <source>
        <dbReference type="Proteomes" id="UP000243140"/>
    </source>
</evidence>
<dbReference type="PANTHER" id="PTHR11098">
    <property type="entry name" value="NICOTINATE PHOSPHORIBOSYLTRANSFERASE"/>
    <property type="match status" value="1"/>
</dbReference>
<evidence type="ECO:0000259" key="10">
    <source>
        <dbReference type="Pfam" id="PF04095"/>
    </source>
</evidence>
<name>A0ABX3SQI5_MYCMA</name>
<accession>A0ABX3SQI5</accession>
<dbReference type="PIRSF" id="PIRSF000484">
    <property type="entry name" value="NAPRT"/>
    <property type="match status" value="1"/>
</dbReference>
<comment type="pathway">
    <text evidence="1 9">Cofactor biosynthesis; NAD(+) biosynthesis; nicotinate D-ribonucleotide from nicotinate: step 1/1.</text>
</comment>
<dbReference type="InterPro" id="IPR040727">
    <property type="entry name" value="NAPRTase_N"/>
</dbReference>
<comment type="caution">
    <text evidence="12">The sequence shown here is derived from an EMBL/GenBank/DDBJ whole genome shotgun (WGS) entry which is preliminary data.</text>
</comment>
<evidence type="ECO:0000256" key="4">
    <source>
        <dbReference type="ARBA" id="ARBA00022553"/>
    </source>
</evidence>
<dbReference type="SUPFAM" id="SSF54675">
    <property type="entry name" value="Nicotinate/Quinolinate PRTase N-terminal domain-like"/>
    <property type="match status" value="1"/>
</dbReference>
<evidence type="ECO:0000313" key="12">
    <source>
        <dbReference type="EMBL" id="ORA81390.1"/>
    </source>
</evidence>
<reference evidence="12 13" key="1">
    <citation type="submission" date="2017-02" db="EMBL/GenBank/DDBJ databases">
        <title>The new phylogeny of genus Mycobacterium.</title>
        <authorList>
            <person name="Tortoli E."/>
            <person name="Trovato A."/>
            <person name="Cirillo D.M."/>
        </authorList>
    </citation>
    <scope>NUCLEOTIDE SEQUENCE [LARGE SCALE GENOMIC DNA]</scope>
    <source>
        <strain evidence="12 13">IP1130001</strain>
    </source>
</reference>
<organism evidence="12 13">
    <name type="scientific">Mycobacterium malmoense</name>
    <dbReference type="NCBI Taxonomy" id="1780"/>
    <lineage>
        <taxon>Bacteria</taxon>
        <taxon>Bacillati</taxon>
        <taxon>Actinomycetota</taxon>
        <taxon>Actinomycetes</taxon>
        <taxon>Mycobacteriales</taxon>
        <taxon>Mycobacteriaceae</taxon>
        <taxon>Mycobacterium</taxon>
    </lineage>
</organism>
<evidence type="ECO:0000256" key="8">
    <source>
        <dbReference type="ARBA" id="ARBA00048668"/>
    </source>
</evidence>
<comment type="catalytic activity">
    <reaction evidence="8 9">
        <text>5-phospho-alpha-D-ribose 1-diphosphate + nicotinate + ATP + H2O = nicotinate beta-D-ribonucleotide + ADP + phosphate + diphosphate</text>
        <dbReference type="Rhea" id="RHEA:36163"/>
        <dbReference type="ChEBI" id="CHEBI:15377"/>
        <dbReference type="ChEBI" id="CHEBI:30616"/>
        <dbReference type="ChEBI" id="CHEBI:32544"/>
        <dbReference type="ChEBI" id="CHEBI:33019"/>
        <dbReference type="ChEBI" id="CHEBI:43474"/>
        <dbReference type="ChEBI" id="CHEBI:57502"/>
        <dbReference type="ChEBI" id="CHEBI:58017"/>
        <dbReference type="ChEBI" id="CHEBI:456216"/>
        <dbReference type="EC" id="6.3.4.21"/>
    </reaction>
</comment>
<dbReference type="InterPro" id="IPR013785">
    <property type="entry name" value="Aldolase_TIM"/>
</dbReference>
<dbReference type="Pfam" id="PF17767">
    <property type="entry name" value="NAPRTase_N"/>
    <property type="match status" value="1"/>
</dbReference>
<keyword evidence="13" id="KW-1185">Reference proteome</keyword>
<keyword evidence="6 9" id="KW-0662">Pyridine nucleotide biosynthesis</keyword>
<dbReference type="InterPro" id="IPR041525">
    <property type="entry name" value="N/Namide_PRibTrfase"/>
</dbReference>
<evidence type="ECO:0000256" key="5">
    <source>
        <dbReference type="ARBA" id="ARBA00022598"/>
    </source>
</evidence>
<dbReference type="GO" id="GO:0016757">
    <property type="term" value="F:glycosyltransferase activity"/>
    <property type="evidence" value="ECO:0007669"/>
    <property type="project" value="UniProtKB-KW"/>
</dbReference>
<dbReference type="EC" id="6.3.4.21" evidence="3 9"/>
<feature type="domain" description="Nicotinate/nicotinamide phosphoribosyltransferase" evidence="10">
    <location>
        <begin position="153"/>
        <end position="352"/>
    </location>
</feature>
<dbReference type="InterPro" id="IPR007229">
    <property type="entry name" value="Nic_PRibTrfase-Fam"/>
</dbReference>
<proteinExistence type="inferred from homology"/>
<evidence type="ECO:0000256" key="3">
    <source>
        <dbReference type="ARBA" id="ARBA00013236"/>
    </source>
</evidence>
<dbReference type="Pfam" id="PF04095">
    <property type="entry name" value="NAPRTase"/>
    <property type="match status" value="1"/>
</dbReference>